<reference evidence="11" key="1">
    <citation type="journal article" date="2004" name="Nature">
        <title>Genome duplication in the teleost fish Tetraodon nigroviridis reveals the early vertebrate proto-karyotype.</title>
        <authorList>
            <person name="Jaillon O."/>
            <person name="Aury J.-M."/>
            <person name="Brunet F."/>
            <person name="Petit J.-L."/>
            <person name="Stange-Thomann N."/>
            <person name="Mauceli E."/>
            <person name="Bouneau L."/>
            <person name="Fischer C."/>
            <person name="Ozouf-Costaz C."/>
            <person name="Bernot A."/>
            <person name="Nicaud S."/>
            <person name="Jaffe D."/>
            <person name="Fisher S."/>
            <person name="Lutfalla G."/>
            <person name="Dossat C."/>
            <person name="Segurens B."/>
            <person name="Dasilva C."/>
            <person name="Salanoubat M."/>
            <person name="Levy M."/>
            <person name="Boudet N."/>
            <person name="Castellano S."/>
            <person name="Anthouard V."/>
            <person name="Jubin C."/>
            <person name="Castelli V."/>
            <person name="Katinka M."/>
            <person name="Vacherie B."/>
            <person name="Biemont C."/>
            <person name="Skalli Z."/>
            <person name="Cattolico L."/>
            <person name="Poulain J."/>
            <person name="De Berardinis V."/>
            <person name="Cruaud C."/>
            <person name="Duprat S."/>
            <person name="Brottier P."/>
            <person name="Coutanceau J.-P."/>
            <person name="Gouzy J."/>
            <person name="Parra G."/>
            <person name="Lardier G."/>
            <person name="Chapple C."/>
            <person name="McKernan K.J."/>
            <person name="McEwan P."/>
            <person name="Bosak S."/>
            <person name="Kellis M."/>
            <person name="Volff J.-N."/>
            <person name="Guigo R."/>
            <person name="Zody M.C."/>
            <person name="Mesirov J."/>
            <person name="Lindblad-Toh K."/>
            <person name="Birren B."/>
            <person name="Nusbaum C."/>
            <person name="Kahn D."/>
            <person name="Robinson-Rechavi M."/>
            <person name="Laudet V."/>
            <person name="Schachter V."/>
            <person name="Quetier F."/>
            <person name="Saurin W."/>
            <person name="Scarpelli C."/>
            <person name="Wincker P."/>
            <person name="Lander E.S."/>
            <person name="Weissenbach J."/>
            <person name="Roest Crollius H."/>
        </authorList>
    </citation>
    <scope>NUCLEOTIDE SEQUENCE [LARGE SCALE GENOMIC DNA]</scope>
</reference>
<evidence type="ECO:0000256" key="2">
    <source>
        <dbReference type="ARBA" id="ARBA00022692"/>
    </source>
</evidence>
<feature type="domain" description="CUB" evidence="9">
    <location>
        <begin position="4"/>
        <end position="103"/>
    </location>
</feature>
<keyword evidence="4 8" id="KW-0472">Membrane</keyword>
<keyword evidence="2 8" id="KW-0812">Transmembrane</keyword>
<dbReference type="CDD" id="cd00041">
    <property type="entry name" value="CUB"/>
    <property type="match status" value="1"/>
</dbReference>
<feature type="disulfide bond" evidence="6">
    <location>
        <begin position="4"/>
        <end position="31"/>
    </location>
</feature>
<dbReference type="PROSITE" id="PS01180">
    <property type="entry name" value="CUB"/>
    <property type="match status" value="1"/>
</dbReference>
<dbReference type="AlphaFoldDB" id="Q4SMZ9"/>
<evidence type="ECO:0000259" key="10">
    <source>
        <dbReference type="PROSITE" id="PS50022"/>
    </source>
</evidence>
<protein>
    <submittedName>
        <fullName evidence="11">(spotted green pufferfish) hypothetical protein</fullName>
    </submittedName>
</protein>
<dbReference type="InterPro" id="IPR000859">
    <property type="entry name" value="CUB_dom"/>
</dbReference>
<proteinExistence type="predicted"/>
<evidence type="ECO:0000256" key="5">
    <source>
        <dbReference type="ARBA" id="ARBA00023157"/>
    </source>
</evidence>
<dbReference type="PANTHER" id="PTHR46806:SF6">
    <property type="entry name" value="DISCOIDIN, CUB AND LCCL DOMAIN CONTAINING 1"/>
    <property type="match status" value="1"/>
</dbReference>
<feature type="transmembrane region" description="Helical" evidence="8">
    <location>
        <begin position="257"/>
        <end position="275"/>
    </location>
</feature>
<name>Q4SMZ9_TETNG</name>
<accession>Q4SMZ9</accession>
<dbReference type="InterPro" id="IPR050633">
    <property type="entry name" value="Neuropilin_MCO_CoagFactor"/>
</dbReference>
<dbReference type="Gene3D" id="2.60.120.290">
    <property type="entry name" value="Spermadhesin, CUB domain"/>
    <property type="match status" value="1"/>
</dbReference>
<dbReference type="Gene3D" id="2.60.120.260">
    <property type="entry name" value="Galactose-binding domain-like"/>
    <property type="match status" value="1"/>
</dbReference>
<dbReference type="GO" id="GO:0038023">
    <property type="term" value="F:signaling receptor activity"/>
    <property type="evidence" value="ECO:0007669"/>
    <property type="project" value="TreeGrafter"/>
</dbReference>
<feature type="non-terminal residue" evidence="11">
    <location>
        <position position="1"/>
    </location>
</feature>
<gene>
    <name evidence="11" type="ORF">GSTENG00015508001</name>
</gene>
<evidence type="ECO:0000256" key="7">
    <source>
        <dbReference type="SAM" id="MobiDB-lite"/>
    </source>
</evidence>
<evidence type="ECO:0000313" key="11">
    <source>
        <dbReference type="EMBL" id="CAF97983.1"/>
    </source>
</evidence>
<keyword evidence="5 6" id="KW-1015">Disulfide bond</keyword>
<sequence length="396" mass="43026">GNGCGHTVLGAESGTLASQNYPGTYPSNVWCRWKLRVSEGRTLRLLFGDFDVEDSPGCATGPVCGTLDASQKNVTLKSNEVTISFRSGRHRSGRGFLLSYATDQYPALLTCCRHPSAATLKQGLISCLRRGSHFSSQHVSVYCPAGCRNVTEDVWGSWEQGYRDVFRAHTDGHLRVLNSFFPPAVARFVRLEPLSWHGQASARVQVLGCPVSKVTPRMRSSNKPPPVLDVDKAATNTTPTPTEGPVLVETRQSPSQAVMAAVGVVLALLMFWFFCRPGCQSFQAKSLTCPQSEFISYPLERNVHDALPSPPLNNYAEPAVGQKVGSTFRPSSDEGYTTPFAFNHYDSPGNLPEYAEPLPPEPEYATPFSEQVPDSHRPPSAAAGTGGQDPIQSRPV</sequence>
<evidence type="ECO:0000259" key="9">
    <source>
        <dbReference type="PROSITE" id="PS01180"/>
    </source>
</evidence>
<dbReference type="InterPro" id="IPR008979">
    <property type="entry name" value="Galactose-bd-like_sf"/>
</dbReference>
<feature type="domain" description="F5/8 type C" evidence="10">
    <location>
        <begin position="155"/>
        <end position="209"/>
    </location>
</feature>
<dbReference type="PROSITE" id="PS50022">
    <property type="entry name" value="FA58C_3"/>
    <property type="match status" value="1"/>
</dbReference>
<dbReference type="EMBL" id="CAAE01014544">
    <property type="protein sequence ID" value="CAF97983.1"/>
    <property type="molecule type" value="Genomic_DNA"/>
</dbReference>
<dbReference type="PANTHER" id="PTHR46806">
    <property type="entry name" value="F5/8 TYPE C DOMAIN-CONTAINING PROTEIN"/>
    <property type="match status" value="1"/>
</dbReference>
<evidence type="ECO:0000256" key="3">
    <source>
        <dbReference type="ARBA" id="ARBA00022989"/>
    </source>
</evidence>
<comment type="caution">
    <text evidence="11">The sequence shown here is derived from an EMBL/GenBank/DDBJ whole genome shotgun (WGS) entry which is preliminary data.</text>
</comment>
<dbReference type="GO" id="GO:0005886">
    <property type="term" value="C:plasma membrane"/>
    <property type="evidence" value="ECO:0007669"/>
    <property type="project" value="TreeGrafter"/>
</dbReference>
<dbReference type="SUPFAM" id="SSF69848">
    <property type="entry name" value="LCCL domain"/>
    <property type="match status" value="1"/>
</dbReference>
<dbReference type="Pfam" id="PF00431">
    <property type="entry name" value="CUB"/>
    <property type="match status" value="1"/>
</dbReference>
<comment type="subcellular location">
    <subcellularLocation>
        <location evidence="1">Membrane</location>
        <topology evidence="1">Single-pass type I membrane protein</topology>
    </subcellularLocation>
</comment>
<reference evidence="11" key="2">
    <citation type="submission" date="2004-02" db="EMBL/GenBank/DDBJ databases">
        <authorList>
            <consortium name="Genoscope"/>
            <consortium name="Whitehead Institute Centre for Genome Research"/>
        </authorList>
    </citation>
    <scope>NUCLEOTIDE SEQUENCE</scope>
</reference>
<evidence type="ECO:0000256" key="1">
    <source>
        <dbReference type="ARBA" id="ARBA00004479"/>
    </source>
</evidence>
<dbReference type="InterPro" id="IPR035914">
    <property type="entry name" value="Sperma_CUB_dom_sf"/>
</dbReference>
<evidence type="ECO:0000256" key="8">
    <source>
        <dbReference type="SAM" id="Phobius"/>
    </source>
</evidence>
<dbReference type="SMART" id="SM00042">
    <property type="entry name" value="CUB"/>
    <property type="match status" value="1"/>
</dbReference>
<feature type="region of interest" description="Disordered" evidence="7">
    <location>
        <begin position="350"/>
        <end position="396"/>
    </location>
</feature>
<dbReference type="InterPro" id="IPR000421">
    <property type="entry name" value="FA58C"/>
</dbReference>
<dbReference type="SUPFAM" id="SSF49854">
    <property type="entry name" value="Spermadhesin, CUB domain"/>
    <property type="match status" value="1"/>
</dbReference>
<evidence type="ECO:0000256" key="4">
    <source>
        <dbReference type="ARBA" id="ARBA00023136"/>
    </source>
</evidence>
<feature type="region of interest" description="Disordered" evidence="7">
    <location>
        <begin position="215"/>
        <end position="246"/>
    </location>
</feature>
<dbReference type="SUPFAM" id="SSF49785">
    <property type="entry name" value="Galactose-binding domain-like"/>
    <property type="match status" value="1"/>
</dbReference>
<organism evidence="11">
    <name type="scientific">Tetraodon nigroviridis</name>
    <name type="common">Spotted green pufferfish</name>
    <name type="synonym">Chelonodon nigroviridis</name>
    <dbReference type="NCBI Taxonomy" id="99883"/>
    <lineage>
        <taxon>Eukaryota</taxon>
        <taxon>Metazoa</taxon>
        <taxon>Chordata</taxon>
        <taxon>Craniata</taxon>
        <taxon>Vertebrata</taxon>
        <taxon>Euteleostomi</taxon>
        <taxon>Actinopterygii</taxon>
        <taxon>Neopterygii</taxon>
        <taxon>Teleostei</taxon>
        <taxon>Neoteleostei</taxon>
        <taxon>Acanthomorphata</taxon>
        <taxon>Eupercaria</taxon>
        <taxon>Tetraodontiformes</taxon>
        <taxon>Tetradontoidea</taxon>
        <taxon>Tetraodontidae</taxon>
        <taxon>Tetraodon</taxon>
    </lineage>
</organism>
<dbReference type="KEGG" id="tng:GSTEN00015508G001"/>
<dbReference type="InterPro" id="IPR036609">
    <property type="entry name" value="LCCL_sf"/>
</dbReference>
<dbReference type="OrthoDB" id="6369184at2759"/>
<keyword evidence="3 8" id="KW-1133">Transmembrane helix</keyword>
<evidence type="ECO:0000256" key="6">
    <source>
        <dbReference type="PROSITE-ProRule" id="PRU00059"/>
    </source>
</evidence>
<comment type="caution">
    <text evidence="6">Lacks conserved residue(s) required for the propagation of feature annotation.</text>
</comment>